<comment type="caution">
    <text evidence="3">The sequence shown here is derived from an EMBL/GenBank/DDBJ whole genome shotgun (WGS) entry which is preliminary data.</text>
</comment>
<dbReference type="Pfam" id="PF09861">
    <property type="entry name" value="Lar_N"/>
    <property type="match status" value="1"/>
</dbReference>
<dbReference type="InterPro" id="IPR018657">
    <property type="entry name" value="LarA-like_N"/>
</dbReference>
<dbReference type="InterPro" id="IPR043166">
    <property type="entry name" value="LarA-like_C"/>
</dbReference>
<dbReference type="InterPro" id="IPR047926">
    <property type="entry name" value="Ni_dep_LarA"/>
</dbReference>
<feature type="domain" description="Lactate racemase C-terminal" evidence="2">
    <location>
        <begin position="111"/>
        <end position="251"/>
    </location>
</feature>
<proteinExistence type="predicted"/>
<feature type="non-terminal residue" evidence="3">
    <location>
        <position position="1"/>
    </location>
</feature>
<dbReference type="Gene3D" id="3.90.226.30">
    <property type="match status" value="1"/>
</dbReference>
<dbReference type="PANTHER" id="PTHR33171:SF17">
    <property type="entry name" value="LARA-LIKE N-TERMINAL DOMAIN-CONTAINING PROTEIN"/>
    <property type="match status" value="1"/>
</dbReference>
<keyword evidence="4" id="KW-1185">Reference proteome</keyword>
<sequence length="262" mass="29255">VTGFIEPHFFAGFSGGPKGIMPGIAGLETIQTFHNAKMIGDPRSTWGNLEDNPVQDMAREVNRMCKPDFLLNVALNKSKEITAAFAGEILDTHKEGCAYVKDHAMFKCEQRFDIVIASNSGYPLDQNLYQTVKGMSAASKVVKKDGHIIMVSECADGFPDHGKFAEIFKMADTPQGILELIHNPNFKEVDQWQVQKQASIQTFANVHVYSELTDQQLKDSMLIPTSNIEHTIQELEHRYGRKLTIGVMPQGPLTIPYVEDKE</sequence>
<dbReference type="PANTHER" id="PTHR33171">
    <property type="entry name" value="LAR_N DOMAIN-CONTAINING PROTEIN"/>
    <property type="match status" value="1"/>
</dbReference>
<dbReference type="Gene3D" id="3.40.50.11440">
    <property type="match status" value="1"/>
</dbReference>
<protein>
    <submittedName>
        <fullName evidence="3">Nickel-dependent lactate racemase</fullName>
    </submittedName>
</protein>
<name>A0ABV6BMB7_9GAMM</name>
<evidence type="ECO:0000313" key="3">
    <source>
        <dbReference type="EMBL" id="MFC0050648.1"/>
    </source>
</evidence>
<dbReference type="Pfam" id="PF21113">
    <property type="entry name" value="LarA_C"/>
    <property type="match status" value="1"/>
</dbReference>
<accession>A0ABV6BMB7</accession>
<reference evidence="3 4" key="1">
    <citation type="submission" date="2024-09" db="EMBL/GenBank/DDBJ databases">
        <authorList>
            <person name="Sun Q."/>
            <person name="Mori K."/>
        </authorList>
    </citation>
    <scope>NUCLEOTIDE SEQUENCE [LARGE SCALE GENOMIC DNA]</scope>
    <source>
        <strain evidence="3 4">KCTC 23315</strain>
    </source>
</reference>
<organism evidence="3 4">
    <name type="scientific">Rheinheimera tilapiae</name>
    <dbReference type="NCBI Taxonomy" id="875043"/>
    <lineage>
        <taxon>Bacteria</taxon>
        <taxon>Pseudomonadati</taxon>
        <taxon>Pseudomonadota</taxon>
        <taxon>Gammaproteobacteria</taxon>
        <taxon>Chromatiales</taxon>
        <taxon>Chromatiaceae</taxon>
        <taxon>Rheinheimera</taxon>
    </lineage>
</organism>
<dbReference type="Proteomes" id="UP001589813">
    <property type="component" value="Unassembled WGS sequence"/>
</dbReference>
<dbReference type="NCBIfam" id="NF033504">
    <property type="entry name" value="Ni_dep_LarA"/>
    <property type="match status" value="1"/>
</dbReference>
<evidence type="ECO:0000259" key="1">
    <source>
        <dbReference type="Pfam" id="PF09861"/>
    </source>
</evidence>
<gene>
    <name evidence="3" type="primary">larA</name>
    <name evidence="3" type="ORF">ACFFJP_20395</name>
</gene>
<feature type="domain" description="LarA-like N-terminal" evidence="1">
    <location>
        <begin position="1"/>
        <end position="47"/>
    </location>
</feature>
<evidence type="ECO:0000259" key="2">
    <source>
        <dbReference type="Pfam" id="PF21113"/>
    </source>
</evidence>
<evidence type="ECO:0000313" key="4">
    <source>
        <dbReference type="Proteomes" id="UP001589813"/>
    </source>
</evidence>
<dbReference type="InterPro" id="IPR048520">
    <property type="entry name" value="LarA_C"/>
</dbReference>
<dbReference type="RefSeq" id="WP_377248645.1">
    <property type="nucleotide sequence ID" value="NZ_JBHLXP010000009.1"/>
</dbReference>
<dbReference type="InterPro" id="IPR048068">
    <property type="entry name" value="LarA-like"/>
</dbReference>
<dbReference type="EMBL" id="JBHLXP010000009">
    <property type="protein sequence ID" value="MFC0050648.1"/>
    <property type="molecule type" value="Genomic_DNA"/>
</dbReference>